<comment type="similarity">
    <text evidence="1 5">Belongs to the universal ribosomal protein uL29 family.</text>
</comment>
<organism evidence="6 7">
    <name type="scientific">Micrococcus yunnanensis</name>
    <dbReference type="NCBI Taxonomy" id="566027"/>
    <lineage>
        <taxon>Bacteria</taxon>
        <taxon>Bacillati</taxon>
        <taxon>Actinomycetota</taxon>
        <taxon>Actinomycetes</taxon>
        <taxon>Micrococcales</taxon>
        <taxon>Micrococcaceae</taxon>
        <taxon>Micrococcus</taxon>
    </lineage>
</organism>
<accession>A0ABR6D285</accession>
<proteinExistence type="inferred from homology"/>
<dbReference type="InterPro" id="IPR050063">
    <property type="entry name" value="Ribosomal_protein_uL29"/>
</dbReference>
<dbReference type="Proteomes" id="UP000572670">
    <property type="component" value="Unassembled WGS sequence"/>
</dbReference>
<evidence type="ECO:0000256" key="2">
    <source>
        <dbReference type="ARBA" id="ARBA00022980"/>
    </source>
</evidence>
<dbReference type="InterPro" id="IPR001854">
    <property type="entry name" value="Ribosomal_uL29"/>
</dbReference>
<name>A0ABR6D285_9MICC</name>
<keyword evidence="2 5" id="KW-0689">Ribosomal protein</keyword>
<gene>
    <name evidence="5" type="primary">rpmC</name>
    <name evidence="6" type="ORF">HDA34_001936</name>
</gene>
<comment type="caution">
    <text evidence="6">The sequence shown here is derived from an EMBL/GenBank/DDBJ whole genome shotgun (WGS) entry which is preliminary data.</text>
</comment>
<evidence type="ECO:0000256" key="4">
    <source>
        <dbReference type="ARBA" id="ARBA00035204"/>
    </source>
</evidence>
<dbReference type="NCBIfam" id="TIGR00012">
    <property type="entry name" value="L29"/>
    <property type="match status" value="1"/>
</dbReference>
<dbReference type="HAMAP" id="MF_00374">
    <property type="entry name" value="Ribosomal_uL29"/>
    <property type="match status" value="1"/>
</dbReference>
<sequence>MSDPMAIGTKDLNVESLDGMDNARLLEALKSSKEELFNLRFQAATGQLDNASRLKAVKRDIARIYTILRERELGIRGDVAAEAQAEKNEEAAK</sequence>
<evidence type="ECO:0000313" key="6">
    <source>
        <dbReference type="EMBL" id="MBA9060229.1"/>
    </source>
</evidence>
<evidence type="ECO:0000256" key="5">
    <source>
        <dbReference type="HAMAP-Rule" id="MF_00374"/>
    </source>
</evidence>
<dbReference type="CDD" id="cd00427">
    <property type="entry name" value="Ribosomal_L29_HIP"/>
    <property type="match status" value="1"/>
</dbReference>
<protein>
    <recommendedName>
        <fullName evidence="4 5">Large ribosomal subunit protein uL29</fullName>
    </recommendedName>
</protein>
<dbReference type="SUPFAM" id="SSF46561">
    <property type="entry name" value="Ribosomal protein L29 (L29p)"/>
    <property type="match status" value="1"/>
</dbReference>
<dbReference type="Pfam" id="PF00831">
    <property type="entry name" value="Ribosomal_L29"/>
    <property type="match status" value="1"/>
</dbReference>
<reference evidence="6 7" key="1">
    <citation type="submission" date="2020-08" db="EMBL/GenBank/DDBJ databases">
        <title>Sequencing the genomes of 1000 actinobacteria strains.</title>
        <authorList>
            <person name="Klenk H.-P."/>
        </authorList>
    </citation>
    <scope>NUCLEOTIDE SEQUENCE [LARGE SCALE GENOMIC DNA]</scope>
    <source>
        <strain evidence="6 7">DSM 21948</strain>
    </source>
</reference>
<dbReference type="GO" id="GO:0005840">
    <property type="term" value="C:ribosome"/>
    <property type="evidence" value="ECO:0007669"/>
    <property type="project" value="UniProtKB-KW"/>
</dbReference>
<evidence type="ECO:0000256" key="1">
    <source>
        <dbReference type="ARBA" id="ARBA00009254"/>
    </source>
</evidence>
<evidence type="ECO:0000313" key="7">
    <source>
        <dbReference type="Proteomes" id="UP000572670"/>
    </source>
</evidence>
<dbReference type="PANTHER" id="PTHR10916:SF0">
    <property type="entry name" value="LARGE RIBOSOMAL SUBUNIT PROTEIN UL29C"/>
    <property type="match status" value="1"/>
</dbReference>
<dbReference type="PANTHER" id="PTHR10916">
    <property type="entry name" value="60S RIBOSOMAL PROTEIN L35/50S RIBOSOMAL PROTEIN L29"/>
    <property type="match status" value="1"/>
</dbReference>
<keyword evidence="3 5" id="KW-0687">Ribonucleoprotein</keyword>
<keyword evidence="7" id="KW-1185">Reference proteome</keyword>
<evidence type="ECO:0000256" key="3">
    <source>
        <dbReference type="ARBA" id="ARBA00023274"/>
    </source>
</evidence>
<dbReference type="EMBL" id="JACJIK010000001">
    <property type="protein sequence ID" value="MBA9060229.1"/>
    <property type="molecule type" value="Genomic_DNA"/>
</dbReference>
<dbReference type="Gene3D" id="1.10.287.310">
    <property type="match status" value="1"/>
</dbReference>
<dbReference type="InterPro" id="IPR036049">
    <property type="entry name" value="Ribosomal_uL29_sf"/>
</dbReference>